<dbReference type="NCBIfam" id="TIGR00326">
    <property type="entry name" value="eubact_ribD"/>
    <property type="match status" value="1"/>
</dbReference>
<feature type="active site" description="Proton donor" evidence="13">
    <location>
        <position position="74"/>
    </location>
</feature>
<keyword evidence="6 12" id="KW-0686">Riboflavin biosynthesis</keyword>
<proteinExistence type="inferred from homology"/>
<keyword evidence="11" id="KW-0511">Multifunctional enzyme</keyword>
<feature type="binding site" evidence="14">
    <location>
        <position position="222"/>
    </location>
    <ligand>
        <name>NADP(+)</name>
        <dbReference type="ChEBI" id="CHEBI:58349"/>
    </ligand>
</feature>
<dbReference type="InterPro" id="IPR004794">
    <property type="entry name" value="Eubact_RibD"/>
</dbReference>
<evidence type="ECO:0000256" key="4">
    <source>
        <dbReference type="ARBA" id="ARBA00005259"/>
    </source>
</evidence>
<comment type="pathway">
    <text evidence="3 12">Cofactor biosynthesis; riboflavin biosynthesis; 5-amino-6-(D-ribitylamino)uracil from GTP: step 3/4.</text>
</comment>
<evidence type="ECO:0000256" key="1">
    <source>
        <dbReference type="ARBA" id="ARBA00002151"/>
    </source>
</evidence>
<dbReference type="GO" id="GO:0008835">
    <property type="term" value="F:diaminohydroxyphosphoribosylaminopyrimidine deaminase activity"/>
    <property type="evidence" value="ECO:0007669"/>
    <property type="project" value="UniProtKB-EC"/>
</dbReference>
<sequence>MRLDAVADGPPATRPDQAAIDRRWMAVAAGLARRGLGATAPNPPVGAVLVAPGPDGGRVVGRGWTGRGGRPHAERIALARAGAAARGATLYVTLEPCSHQGVTPPCADALIESGVARVVAAAMDPDPRVSGRGVARLREAGLAVTLGVGRAEAARLNAGHVARVTLGRPHVALKLAVSQDGKVAAAGRRPAAISGEASRARVHLMRAEADAILVGVGTVLADDPALTCRLPGMAARSPVRVVLDSRLRTPLAARLVATARETATWILGTEDAPVDRELALREAGVEVMRVASVGGRCALPEALRLLALRGVTRLMVEGGPGVAAALLDADLIDEATIVTGPGALGPDAVDALEGRELAELTASRRFAPACRAAVGDDLWVRYDRA</sequence>
<evidence type="ECO:0000256" key="7">
    <source>
        <dbReference type="ARBA" id="ARBA00022723"/>
    </source>
</evidence>
<dbReference type="GO" id="GO:0008270">
    <property type="term" value="F:zinc ion binding"/>
    <property type="evidence" value="ECO:0007669"/>
    <property type="project" value="InterPro"/>
</dbReference>
<keyword evidence="7 12" id="KW-0479">Metal-binding</keyword>
<dbReference type="AlphaFoldDB" id="A0A7W6D4H3"/>
<evidence type="ECO:0000256" key="10">
    <source>
        <dbReference type="ARBA" id="ARBA00023002"/>
    </source>
</evidence>
<dbReference type="Proteomes" id="UP000528964">
    <property type="component" value="Unassembled WGS sequence"/>
</dbReference>
<dbReference type="InterPro" id="IPR002734">
    <property type="entry name" value="RibDG_C"/>
</dbReference>
<evidence type="ECO:0000256" key="6">
    <source>
        <dbReference type="ARBA" id="ARBA00022619"/>
    </source>
</evidence>
<feature type="binding site" evidence="14">
    <location>
        <position position="226"/>
    </location>
    <ligand>
        <name>substrate</name>
    </ligand>
</feature>
<evidence type="ECO:0000256" key="11">
    <source>
        <dbReference type="ARBA" id="ARBA00023268"/>
    </source>
</evidence>
<dbReference type="Pfam" id="PF00383">
    <property type="entry name" value="dCMP_cyt_deam_1"/>
    <property type="match status" value="1"/>
</dbReference>
<dbReference type="UniPathway" id="UPA00275">
    <property type="reaction ID" value="UER00401"/>
</dbReference>
<feature type="binding site" evidence="14">
    <location>
        <position position="206"/>
    </location>
    <ligand>
        <name>substrate</name>
    </ligand>
</feature>
<feature type="binding site" evidence="15">
    <location>
        <position position="72"/>
    </location>
    <ligand>
        <name>Zn(2+)</name>
        <dbReference type="ChEBI" id="CHEBI:29105"/>
        <note>catalytic</note>
    </ligand>
</feature>
<feature type="binding site" evidence="14">
    <location>
        <position position="317"/>
    </location>
    <ligand>
        <name>substrate</name>
    </ligand>
</feature>
<dbReference type="CDD" id="cd01284">
    <property type="entry name" value="Riboflavin_deaminase-reductase"/>
    <property type="match status" value="1"/>
</dbReference>
<evidence type="ECO:0000256" key="14">
    <source>
        <dbReference type="PIRSR" id="PIRSR006769-2"/>
    </source>
</evidence>
<feature type="domain" description="CMP/dCMP-type deaminase" evidence="16">
    <location>
        <begin position="19"/>
        <end position="145"/>
    </location>
</feature>
<gene>
    <name evidence="17" type="ORF">GGR24_003122</name>
</gene>
<evidence type="ECO:0000256" key="15">
    <source>
        <dbReference type="PIRSR" id="PIRSR006769-3"/>
    </source>
</evidence>
<evidence type="ECO:0000256" key="12">
    <source>
        <dbReference type="PIRNR" id="PIRNR006769"/>
    </source>
</evidence>
<dbReference type="InterPro" id="IPR016192">
    <property type="entry name" value="APOBEC/CMP_deaminase_Zn-bd"/>
</dbReference>
<evidence type="ECO:0000256" key="2">
    <source>
        <dbReference type="ARBA" id="ARBA00004882"/>
    </source>
</evidence>
<dbReference type="GO" id="GO:0008703">
    <property type="term" value="F:5-amino-6-(5-phosphoribosylamino)uracil reductase activity"/>
    <property type="evidence" value="ECO:0007669"/>
    <property type="project" value="UniProtKB-EC"/>
</dbReference>
<dbReference type="GO" id="GO:0009231">
    <property type="term" value="P:riboflavin biosynthetic process"/>
    <property type="evidence" value="ECO:0007669"/>
    <property type="project" value="UniProtKB-UniPathway"/>
</dbReference>
<dbReference type="SUPFAM" id="SSF53597">
    <property type="entry name" value="Dihydrofolate reductase-like"/>
    <property type="match status" value="1"/>
</dbReference>
<comment type="similarity">
    <text evidence="4 12">In the N-terminal section; belongs to the cytidine and deoxycytidylate deaminase family.</text>
</comment>
<feature type="binding site" evidence="15">
    <location>
        <position position="97"/>
    </location>
    <ligand>
        <name>Zn(2+)</name>
        <dbReference type="ChEBI" id="CHEBI:29105"/>
        <note>catalytic</note>
    </ligand>
</feature>
<feature type="binding site" evidence="14">
    <location>
        <position position="176"/>
    </location>
    <ligand>
        <name>NADP(+)</name>
        <dbReference type="ChEBI" id="CHEBI:58349"/>
    </ligand>
</feature>
<comment type="similarity">
    <text evidence="5 12">In the C-terminal section; belongs to the HTP reductase family.</text>
</comment>
<dbReference type="InterPro" id="IPR002125">
    <property type="entry name" value="CMP_dCMP_dom"/>
</dbReference>
<reference evidence="17 18" key="1">
    <citation type="submission" date="2020-08" db="EMBL/GenBank/DDBJ databases">
        <title>Genomic Encyclopedia of Type Strains, Phase IV (KMG-IV): sequencing the most valuable type-strain genomes for metagenomic binning, comparative biology and taxonomic classification.</title>
        <authorList>
            <person name="Goeker M."/>
        </authorList>
    </citation>
    <scope>NUCLEOTIDE SEQUENCE [LARGE SCALE GENOMIC DNA]</scope>
    <source>
        <strain evidence="17 18">DSM 25481</strain>
    </source>
</reference>
<dbReference type="EMBL" id="JACIDR010000006">
    <property type="protein sequence ID" value="MBB3974441.1"/>
    <property type="molecule type" value="Genomic_DNA"/>
</dbReference>
<dbReference type="SUPFAM" id="SSF53927">
    <property type="entry name" value="Cytidine deaminase-like"/>
    <property type="match status" value="1"/>
</dbReference>
<organism evidence="17 18">
    <name type="scientific">Hansschlegelia beijingensis</name>
    <dbReference type="NCBI Taxonomy" id="1133344"/>
    <lineage>
        <taxon>Bacteria</taxon>
        <taxon>Pseudomonadati</taxon>
        <taxon>Pseudomonadota</taxon>
        <taxon>Alphaproteobacteria</taxon>
        <taxon>Hyphomicrobiales</taxon>
        <taxon>Methylopilaceae</taxon>
        <taxon>Hansschlegelia</taxon>
    </lineage>
</organism>
<dbReference type="Pfam" id="PF01872">
    <property type="entry name" value="RibD_C"/>
    <property type="match status" value="1"/>
</dbReference>
<dbReference type="PIRSF" id="PIRSF006769">
    <property type="entry name" value="RibD"/>
    <property type="match status" value="1"/>
</dbReference>
<dbReference type="PROSITE" id="PS51747">
    <property type="entry name" value="CYT_DCMP_DEAMINASES_2"/>
    <property type="match status" value="1"/>
</dbReference>
<evidence type="ECO:0000313" key="18">
    <source>
        <dbReference type="Proteomes" id="UP000528964"/>
    </source>
</evidence>
<dbReference type="Gene3D" id="3.40.430.10">
    <property type="entry name" value="Dihydrofolate Reductase, subunit A"/>
    <property type="match status" value="1"/>
</dbReference>
<keyword evidence="10 12" id="KW-0560">Oxidoreductase</keyword>
<comment type="function">
    <text evidence="1 12">Converts 2,5-diamino-6-(ribosylamino)-4(3h)-pyrimidinone 5'-phosphate into 5-amino-6-(ribosylamino)-2,4(1h,3h)-pyrimidinedione 5'-phosphate.</text>
</comment>
<keyword evidence="12 17" id="KW-0378">Hydrolase</keyword>
<dbReference type="PANTHER" id="PTHR38011:SF7">
    <property type="entry name" value="2,5-DIAMINO-6-RIBOSYLAMINO-4(3H)-PYRIMIDINONE 5'-PHOSPHATE REDUCTASE"/>
    <property type="match status" value="1"/>
</dbReference>
<comment type="catalytic activity">
    <reaction evidence="12">
        <text>5-amino-6-(5-phospho-D-ribitylamino)uracil + NADP(+) = 5-amino-6-(5-phospho-D-ribosylamino)uracil + NADPH + H(+)</text>
        <dbReference type="Rhea" id="RHEA:17845"/>
        <dbReference type="ChEBI" id="CHEBI:15378"/>
        <dbReference type="ChEBI" id="CHEBI:57783"/>
        <dbReference type="ChEBI" id="CHEBI:58349"/>
        <dbReference type="ChEBI" id="CHEBI:58421"/>
        <dbReference type="ChEBI" id="CHEBI:58453"/>
        <dbReference type="EC" id="1.1.1.193"/>
    </reaction>
</comment>
<evidence type="ECO:0000259" key="16">
    <source>
        <dbReference type="PROSITE" id="PS51747"/>
    </source>
</evidence>
<dbReference type="InterPro" id="IPR011549">
    <property type="entry name" value="RibD_C"/>
</dbReference>
<evidence type="ECO:0000313" key="17">
    <source>
        <dbReference type="EMBL" id="MBB3974441.1"/>
    </source>
</evidence>
<feature type="binding site" evidence="14">
    <location>
        <position position="229"/>
    </location>
    <ligand>
        <name>substrate</name>
    </ligand>
</feature>
<accession>A0A7W6D4H3</accession>
<dbReference type="InterPro" id="IPR050765">
    <property type="entry name" value="Riboflavin_Biosynth_HTPR"/>
</dbReference>
<protein>
    <recommendedName>
        <fullName evidence="12">Riboflavin biosynthesis protein RibD</fullName>
    </recommendedName>
    <domain>
        <recommendedName>
            <fullName evidence="12">Diaminohydroxyphosphoribosylaminopyrimidine deaminase</fullName>
            <shortName evidence="12">DRAP deaminase</shortName>
            <ecNumber evidence="12">3.5.4.26</ecNumber>
        </recommendedName>
        <alternativeName>
            <fullName evidence="12">Riboflavin-specific deaminase</fullName>
        </alternativeName>
    </domain>
    <domain>
        <recommendedName>
            <fullName evidence="12">5-amino-6-(5-phosphoribosylamino)uracil reductase</fullName>
            <ecNumber evidence="12">1.1.1.193</ecNumber>
        </recommendedName>
        <alternativeName>
            <fullName evidence="12">HTP reductase</fullName>
        </alternativeName>
    </domain>
</protein>
<comment type="cofactor">
    <cofactor evidence="12 15">
        <name>Zn(2+)</name>
        <dbReference type="ChEBI" id="CHEBI:29105"/>
    </cofactor>
    <text evidence="12 15">Binds 1 zinc ion.</text>
</comment>
<dbReference type="InterPro" id="IPR024072">
    <property type="entry name" value="DHFR-like_dom_sf"/>
</dbReference>
<comment type="pathway">
    <text evidence="2 12">Cofactor biosynthesis; riboflavin biosynthesis; 5-amino-6-(D-ribitylamino)uracil from GTP: step 2/4.</text>
</comment>
<dbReference type="Gene3D" id="3.40.140.10">
    <property type="entry name" value="Cytidine Deaminase, domain 2"/>
    <property type="match status" value="1"/>
</dbReference>
<evidence type="ECO:0000256" key="8">
    <source>
        <dbReference type="ARBA" id="ARBA00022833"/>
    </source>
</evidence>
<feature type="binding site" evidence="14">
    <location>
        <position position="218"/>
    </location>
    <ligand>
        <name>NADP(+)</name>
        <dbReference type="ChEBI" id="CHEBI:58349"/>
    </ligand>
</feature>
<dbReference type="PROSITE" id="PS00903">
    <property type="entry name" value="CYT_DCMP_DEAMINASES_1"/>
    <property type="match status" value="1"/>
</dbReference>
<dbReference type="EC" id="1.1.1.193" evidence="12"/>
<feature type="binding site" evidence="15">
    <location>
        <position position="106"/>
    </location>
    <ligand>
        <name>Zn(2+)</name>
        <dbReference type="ChEBI" id="CHEBI:29105"/>
        <note>catalytic</note>
    </ligand>
</feature>
<name>A0A7W6D4H3_9HYPH</name>
<comment type="caution">
    <text evidence="17">The sequence shown here is derived from an EMBL/GenBank/DDBJ whole genome shotgun (WGS) entry which is preliminary data.</text>
</comment>
<keyword evidence="8 12" id="KW-0862">Zinc</keyword>
<dbReference type="InterPro" id="IPR016193">
    <property type="entry name" value="Cytidine_deaminase-like"/>
</dbReference>
<dbReference type="PANTHER" id="PTHR38011">
    <property type="entry name" value="DIHYDROFOLATE REDUCTASE FAMILY PROTEIN (AFU_ORTHOLOGUE AFUA_8G06820)"/>
    <property type="match status" value="1"/>
</dbReference>
<keyword evidence="9 12" id="KW-0521">NADP</keyword>
<evidence type="ECO:0000256" key="3">
    <source>
        <dbReference type="ARBA" id="ARBA00004910"/>
    </source>
</evidence>
<evidence type="ECO:0000256" key="5">
    <source>
        <dbReference type="ARBA" id="ARBA00007417"/>
    </source>
</evidence>
<keyword evidence="18" id="KW-1185">Reference proteome</keyword>
<feature type="binding site" evidence="14">
    <location>
        <begin position="319"/>
        <end position="325"/>
    </location>
    <ligand>
        <name>NADP(+)</name>
        <dbReference type="ChEBI" id="CHEBI:58349"/>
    </ligand>
</feature>
<feature type="binding site" evidence="14">
    <location>
        <position position="245"/>
    </location>
    <ligand>
        <name>NADP(+)</name>
        <dbReference type="ChEBI" id="CHEBI:58349"/>
    </ligand>
</feature>
<evidence type="ECO:0000256" key="13">
    <source>
        <dbReference type="PIRSR" id="PIRSR006769-1"/>
    </source>
</evidence>
<comment type="catalytic activity">
    <reaction evidence="12">
        <text>2,5-diamino-6-hydroxy-4-(5-phosphoribosylamino)-pyrimidine + H2O + H(+) = 5-amino-6-(5-phospho-D-ribosylamino)uracil + NH4(+)</text>
        <dbReference type="Rhea" id="RHEA:21868"/>
        <dbReference type="ChEBI" id="CHEBI:15377"/>
        <dbReference type="ChEBI" id="CHEBI:15378"/>
        <dbReference type="ChEBI" id="CHEBI:28938"/>
        <dbReference type="ChEBI" id="CHEBI:58453"/>
        <dbReference type="ChEBI" id="CHEBI:58614"/>
        <dbReference type="EC" id="3.5.4.26"/>
    </reaction>
</comment>
<dbReference type="GO" id="GO:0050661">
    <property type="term" value="F:NADP binding"/>
    <property type="evidence" value="ECO:0007669"/>
    <property type="project" value="InterPro"/>
</dbReference>
<dbReference type="NCBIfam" id="TIGR00227">
    <property type="entry name" value="ribD_Cterm"/>
    <property type="match status" value="1"/>
</dbReference>
<evidence type="ECO:0000256" key="9">
    <source>
        <dbReference type="ARBA" id="ARBA00022857"/>
    </source>
</evidence>
<dbReference type="EC" id="3.5.4.26" evidence="12"/>